<dbReference type="GO" id="GO:0016491">
    <property type="term" value="F:oxidoreductase activity"/>
    <property type="evidence" value="ECO:0007669"/>
    <property type="project" value="UniProtKB-KW"/>
</dbReference>
<dbReference type="Proteomes" id="UP001157160">
    <property type="component" value="Unassembled WGS sequence"/>
</dbReference>
<protein>
    <submittedName>
        <fullName evidence="4">2-hydroxyacid dehydrogenase</fullName>
    </submittedName>
</protein>
<keyword evidence="5" id="KW-1185">Reference proteome</keyword>
<proteinExistence type="predicted"/>
<reference evidence="4 5" key="1">
    <citation type="journal article" date="2014" name="Int. J. Syst. Evol. Microbiol.">
        <title>Complete genome sequence of Corynebacterium casei LMG S-19264T (=DSM 44701T), isolated from a smear-ripened cheese.</title>
        <authorList>
            <consortium name="US DOE Joint Genome Institute (JGI-PGF)"/>
            <person name="Walter F."/>
            <person name="Albersmeier A."/>
            <person name="Kalinowski J."/>
            <person name="Ruckert C."/>
        </authorList>
    </citation>
    <scope>NUCLEOTIDE SEQUENCE [LARGE SCALE GENOMIC DNA]</scope>
    <source>
        <strain evidence="4 5">NBRC 112289</strain>
    </source>
</reference>
<evidence type="ECO:0000259" key="3">
    <source>
        <dbReference type="Pfam" id="PF02826"/>
    </source>
</evidence>
<gene>
    <name evidence="4" type="ORF">GCM10025874_04580</name>
</gene>
<feature type="domain" description="D-isomer specific 2-hydroxyacid dehydrogenase NAD-binding" evidence="3">
    <location>
        <begin position="140"/>
        <end position="311"/>
    </location>
</feature>
<sequence>MTTLRVAVATPLSEELCALIERTEPRVELVREPSLLPPMRWPADYSGDPSFARTLEQQAAFEALIDEADALYGIPDVDPAALARAVRANPRLRWVQTMAAGGGAQVRAAGLDDSELGRVAFTTSAGVHGAPLAEFALLGVLAGAKGLVRLQRDQAARTWPGRWTMGQLAEQTVLVLGFGGIGERTARILSALGATVIATSRSVTHTDFPVELVHPDRLIEVAPRAHAIVNTLPGTDATNGLLGAELLGAARDGVTVVNVGRGTVVDEEALIAGLRSGRVGYAALDVVAVEPLAADSPLWGLENVLISPHTAALSHGEERAIAELFADNARRLLDGEPLRNRVNTVEFY</sequence>
<accession>A0AA37UBF3</accession>
<dbReference type="Pfam" id="PF02826">
    <property type="entry name" value="2-Hacid_dh_C"/>
    <property type="match status" value="1"/>
</dbReference>
<dbReference type="GO" id="GO:0051287">
    <property type="term" value="F:NAD binding"/>
    <property type="evidence" value="ECO:0007669"/>
    <property type="project" value="InterPro"/>
</dbReference>
<name>A0AA37UBF3_9MICO</name>
<dbReference type="RefSeq" id="WP_284229624.1">
    <property type="nucleotide sequence ID" value="NZ_BSUL01000001.1"/>
</dbReference>
<comment type="caution">
    <text evidence="4">The sequence shown here is derived from an EMBL/GenBank/DDBJ whole genome shotgun (WGS) entry which is preliminary data.</text>
</comment>
<dbReference type="InterPro" id="IPR006140">
    <property type="entry name" value="D-isomer_DH_NAD-bd"/>
</dbReference>
<evidence type="ECO:0000313" key="4">
    <source>
        <dbReference type="EMBL" id="GMA27205.1"/>
    </source>
</evidence>
<dbReference type="CDD" id="cd05300">
    <property type="entry name" value="2-Hacid_dh_1"/>
    <property type="match status" value="1"/>
</dbReference>
<dbReference type="PANTHER" id="PTHR43333">
    <property type="entry name" value="2-HACID_DH_C DOMAIN-CONTAINING PROTEIN"/>
    <property type="match status" value="1"/>
</dbReference>
<organism evidence="4 5">
    <name type="scientific">Arenivirga flava</name>
    <dbReference type="NCBI Taxonomy" id="1930060"/>
    <lineage>
        <taxon>Bacteria</taxon>
        <taxon>Bacillati</taxon>
        <taxon>Actinomycetota</taxon>
        <taxon>Actinomycetes</taxon>
        <taxon>Micrococcales</taxon>
        <taxon>Microbacteriaceae</taxon>
        <taxon>Arenivirga</taxon>
    </lineage>
</organism>
<dbReference type="SUPFAM" id="SSF51735">
    <property type="entry name" value="NAD(P)-binding Rossmann-fold domains"/>
    <property type="match status" value="1"/>
</dbReference>
<keyword evidence="2" id="KW-0520">NAD</keyword>
<keyword evidence="1" id="KW-0560">Oxidoreductase</keyword>
<dbReference type="Gene3D" id="3.40.50.720">
    <property type="entry name" value="NAD(P)-binding Rossmann-like Domain"/>
    <property type="match status" value="2"/>
</dbReference>
<evidence type="ECO:0000256" key="2">
    <source>
        <dbReference type="ARBA" id="ARBA00023027"/>
    </source>
</evidence>
<dbReference type="AlphaFoldDB" id="A0AA37UBF3"/>
<evidence type="ECO:0000256" key="1">
    <source>
        <dbReference type="ARBA" id="ARBA00023002"/>
    </source>
</evidence>
<dbReference type="InterPro" id="IPR036291">
    <property type="entry name" value="NAD(P)-bd_dom_sf"/>
</dbReference>
<dbReference type="EMBL" id="BSUL01000001">
    <property type="protein sequence ID" value="GMA27205.1"/>
    <property type="molecule type" value="Genomic_DNA"/>
</dbReference>
<evidence type="ECO:0000313" key="5">
    <source>
        <dbReference type="Proteomes" id="UP001157160"/>
    </source>
</evidence>
<dbReference type="PANTHER" id="PTHR43333:SF1">
    <property type="entry name" value="D-ISOMER SPECIFIC 2-HYDROXYACID DEHYDROGENASE NAD-BINDING DOMAIN-CONTAINING PROTEIN"/>
    <property type="match status" value="1"/>
</dbReference>